<feature type="transmembrane region" description="Helical" evidence="2">
    <location>
        <begin position="273"/>
        <end position="293"/>
    </location>
</feature>
<keyword evidence="2" id="KW-0812">Transmembrane</keyword>
<reference evidence="3" key="1">
    <citation type="journal article" date="2006" name="Fungal Genet. Biol.">
        <title>Mating factor linkage and genome evolution in basidiomycetous pathogens of cereals.</title>
        <authorList>
            <person name="Bakkeren G."/>
            <person name="Jiang G."/>
            <person name="Warren R.L."/>
            <person name="Butterfield Y."/>
            <person name="Shin H."/>
            <person name="Chiu R."/>
            <person name="Linning R."/>
            <person name="Schein J."/>
            <person name="Lee N."/>
            <person name="Hu G."/>
            <person name="Kupfer D.M."/>
            <person name="Tang Y."/>
            <person name="Roe B.A."/>
            <person name="Jones S."/>
            <person name="Marra M."/>
            <person name="Kronstad J.W."/>
        </authorList>
    </citation>
    <scope>NUCLEOTIDE SEQUENCE</scope>
    <source>
        <strain evidence="3">4857-4</strain>
    </source>
</reference>
<gene>
    <name evidence="3" type="ORF">UHO_0125</name>
    <name evidence="4" type="ORF">UHOR_03920</name>
</gene>
<dbReference type="OMA" id="HWAITLP"/>
<dbReference type="PANTHER" id="PTHR41807:SF1">
    <property type="entry name" value="GLUTATHIONE TRANSFERASE 3"/>
    <property type="match status" value="1"/>
</dbReference>
<sequence length="397" mass="43221">MSSTPFKGSLKAKRKGELTEIAQALGIGLDQSEKKEELEDLIREHLMSNKNQYSSNGNFKGLIESLDGRKRSACSSSVNGNADSDTSDSPEASVRSPRKHSQRASNLVTPSTPFANIPESVSDLATTAKQRGFKARKSLDKLVDTISGNARSTTNELSYEVQDAQSKVAASLQAVQGEATKRYRKVKQEGHKVFVRARNWLSDSKNLVRLLVAFEGILLVLATLPTTYVELGSRGPHIPVVNPKSGINGYLPHWAITLPDPRGFISLAFYRPLVLWAVYSVLVPLAVAHLVTFDRRSQPSAYSFLLARLSALLFLARVLPNSTLTALGLPSPAVLGVAAGEVPELALIRGLRSLFSYDYVLAHLGDDLQIWATATVFGFAQYEAIAVRPRASSSCNR</sequence>
<keyword evidence="5" id="KW-1185">Reference proteome</keyword>
<organism evidence="3">
    <name type="scientific">Ustilago hordei</name>
    <name type="common">Barley covered smut fungus</name>
    <dbReference type="NCBI Taxonomy" id="120017"/>
    <lineage>
        <taxon>Eukaryota</taxon>
        <taxon>Fungi</taxon>
        <taxon>Dikarya</taxon>
        <taxon>Basidiomycota</taxon>
        <taxon>Ustilaginomycotina</taxon>
        <taxon>Ustilaginomycetes</taxon>
        <taxon>Ustilaginales</taxon>
        <taxon>Ustilaginaceae</taxon>
        <taxon>Ustilago</taxon>
    </lineage>
</organism>
<dbReference type="InterPro" id="IPR038872">
    <property type="entry name" value="Put_GTT3"/>
</dbReference>
<dbReference type="PANTHER" id="PTHR41807">
    <property type="entry name" value="GLUTATHIONE TRANSFERASE 3"/>
    <property type="match status" value="1"/>
</dbReference>
<feature type="compositionally biased region" description="Polar residues" evidence="1">
    <location>
        <begin position="103"/>
        <end position="113"/>
    </location>
</feature>
<dbReference type="AlphaFoldDB" id="Q2A760"/>
<evidence type="ECO:0000256" key="2">
    <source>
        <dbReference type="SAM" id="Phobius"/>
    </source>
</evidence>
<name>Q2A760_USTHO</name>
<keyword evidence="2" id="KW-0472">Membrane</keyword>
<dbReference type="Proteomes" id="UP000006174">
    <property type="component" value="Unassembled WGS sequence"/>
</dbReference>
<accession>Q2A760</accession>
<accession>I2FSQ4</accession>
<dbReference type="HOGENOM" id="CLU_694820_0_0_1"/>
<evidence type="ECO:0000313" key="4">
    <source>
        <dbReference type="EMBL" id="CCF49947.1"/>
    </source>
</evidence>
<reference evidence="4 5" key="3">
    <citation type="journal article" date="2012" name="Plant Cell">
        <title>Genome comparison of barley and maize smut fungi reveals targeted loss of RNA silencing components and species-specific presence of transposable elements.</title>
        <authorList>
            <person name="Laurie J.D."/>
            <person name="Ali S."/>
            <person name="Linning R."/>
            <person name="Mannhaupt G."/>
            <person name="Wong P."/>
            <person name="Gueldener U."/>
            <person name="Muensterkoetter M."/>
            <person name="Moore R."/>
            <person name="Kahmann R."/>
            <person name="Bakkeren G."/>
            <person name="Schirawski J."/>
        </authorList>
    </citation>
    <scope>NUCLEOTIDE SEQUENCE [LARGE SCALE GENOMIC DNA]</scope>
    <source>
        <strain evidence="4">Uh4857-4</strain>
        <strain evidence="5">Uh4875-4</strain>
    </source>
</reference>
<dbReference type="OrthoDB" id="5569309at2759"/>
<dbReference type="EMBL" id="AM118080">
    <property type="protein sequence ID" value="CAJ41922.1"/>
    <property type="molecule type" value="Genomic_DNA"/>
</dbReference>
<evidence type="ECO:0000256" key="1">
    <source>
        <dbReference type="SAM" id="MobiDB-lite"/>
    </source>
</evidence>
<proteinExistence type="predicted"/>
<evidence type="ECO:0000313" key="5">
    <source>
        <dbReference type="Proteomes" id="UP000006174"/>
    </source>
</evidence>
<feature type="transmembrane region" description="Helical" evidence="2">
    <location>
        <begin position="206"/>
        <end position="224"/>
    </location>
</feature>
<feature type="compositionally biased region" description="Polar residues" evidence="1">
    <location>
        <begin position="73"/>
        <end position="90"/>
    </location>
</feature>
<dbReference type="eggNOG" id="ENOG502S8AT">
    <property type="taxonomic scope" value="Eukaryota"/>
</dbReference>
<evidence type="ECO:0000313" key="3">
    <source>
        <dbReference type="EMBL" id="CAJ41922.1"/>
    </source>
</evidence>
<accession>L7N6D1</accession>
<protein>
    <submittedName>
        <fullName evidence="3">Uncharacterized protein</fullName>
    </submittedName>
</protein>
<dbReference type="GO" id="GO:0016020">
    <property type="term" value="C:membrane"/>
    <property type="evidence" value="ECO:0007669"/>
    <property type="project" value="TreeGrafter"/>
</dbReference>
<dbReference type="EMBL" id="CAGI01000150">
    <property type="protein sequence ID" value="CCF49947.1"/>
    <property type="molecule type" value="Genomic_DNA"/>
</dbReference>
<reference evidence="4" key="2">
    <citation type="submission" date="2011-12" db="EMBL/GenBank/DDBJ databases">
        <authorList>
            <person name="Gueldener U."/>
        </authorList>
    </citation>
    <scope>NUCLEOTIDE SEQUENCE</scope>
    <source>
        <strain evidence="4">Uh4857-4</strain>
    </source>
</reference>
<feature type="region of interest" description="Disordered" evidence="1">
    <location>
        <begin position="72"/>
        <end position="113"/>
    </location>
</feature>
<dbReference type="STRING" id="1128400.L7N6D1"/>
<keyword evidence="2" id="KW-1133">Transmembrane helix</keyword>